<dbReference type="eggNOG" id="KOG4203">
    <property type="taxonomic scope" value="Eukaryota"/>
</dbReference>
<dbReference type="SUPFAM" id="SSF52540">
    <property type="entry name" value="P-loop containing nucleoside triphosphate hydrolases"/>
    <property type="match status" value="1"/>
</dbReference>
<dbReference type="FunFam" id="3.40.50.300:FF:001802">
    <property type="entry name" value="Uridine-cytidine kinase 1"/>
    <property type="match status" value="1"/>
</dbReference>
<dbReference type="PRINTS" id="PR00988">
    <property type="entry name" value="URIDINKINASE"/>
</dbReference>
<dbReference type="UniPathway" id="UPA00574">
    <property type="reaction ID" value="UER00637"/>
</dbReference>
<gene>
    <name evidence="9" type="ORF">SARC_00458</name>
</gene>
<keyword evidence="5 9" id="KW-0418">Kinase</keyword>
<dbReference type="RefSeq" id="XP_014161323.1">
    <property type="nucleotide sequence ID" value="XM_014305848.1"/>
</dbReference>
<keyword evidence="4" id="KW-0547">Nucleotide-binding</keyword>
<protein>
    <recommendedName>
        <fullName evidence="2">uridine/cytidine kinase</fullName>
        <ecNumber evidence="2">2.7.1.48</ecNumber>
    </recommendedName>
</protein>
<evidence type="ECO:0000256" key="7">
    <source>
        <dbReference type="SAM" id="MobiDB-lite"/>
    </source>
</evidence>
<dbReference type="EMBL" id="KQ241610">
    <property type="protein sequence ID" value="KNC87421.1"/>
    <property type="molecule type" value="Genomic_DNA"/>
</dbReference>
<dbReference type="GO" id="GO:0004849">
    <property type="term" value="F:uridine kinase activity"/>
    <property type="evidence" value="ECO:0007669"/>
    <property type="project" value="UniProtKB-EC"/>
</dbReference>
<comment type="pathway">
    <text evidence="1">Pyrimidine metabolism; UMP biosynthesis via salvage pathway; UMP from uridine: step 1/1.</text>
</comment>
<dbReference type="CDD" id="cd02023">
    <property type="entry name" value="UMPK"/>
    <property type="match status" value="1"/>
</dbReference>
<dbReference type="Gene3D" id="3.40.50.300">
    <property type="entry name" value="P-loop containing nucleotide triphosphate hydrolases"/>
    <property type="match status" value="1"/>
</dbReference>
<evidence type="ECO:0000256" key="6">
    <source>
        <dbReference type="ARBA" id="ARBA00022840"/>
    </source>
</evidence>
<evidence type="ECO:0000256" key="2">
    <source>
        <dbReference type="ARBA" id="ARBA00012137"/>
    </source>
</evidence>
<dbReference type="NCBIfam" id="NF004018">
    <property type="entry name" value="PRK05480.1"/>
    <property type="match status" value="1"/>
</dbReference>
<dbReference type="InterPro" id="IPR006083">
    <property type="entry name" value="PRK/URK"/>
</dbReference>
<dbReference type="GO" id="GO:0005524">
    <property type="term" value="F:ATP binding"/>
    <property type="evidence" value="ECO:0007669"/>
    <property type="project" value="UniProtKB-KW"/>
</dbReference>
<dbReference type="GO" id="GO:0044206">
    <property type="term" value="P:UMP salvage"/>
    <property type="evidence" value="ECO:0007669"/>
    <property type="project" value="UniProtKB-UniPathway"/>
</dbReference>
<dbReference type="Pfam" id="PF00485">
    <property type="entry name" value="PRK"/>
    <property type="match status" value="1"/>
</dbReference>
<feature type="domain" description="Phosphoribulokinase/uridine kinase" evidence="8">
    <location>
        <begin position="28"/>
        <end position="168"/>
    </location>
</feature>
<reference evidence="9 10" key="1">
    <citation type="submission" date="2011-02" db="EMBL/GenBank/DDBJ databases">
        <title>The Genome Sequence of Sphaeroforma arctica JP610.</title>
        <authorList>
            <consortium name="The Broad Institute Genome Sequencing Platform"/>
            <person name="Russ C."/>
            <person name="Cuomo C."/>
            <person name="Young S.K."/>
            <person name="Zeng Q."/>
            <person name="Gargeya S."/>
            <person name="Alvarado L."/>
            <person name="Berlin A."/>
            <person name="Chapman S.B."/>
            <person name="Chen Z."/>
            <person name="Freedman E."/>
            <person name="Gellesch M."/>
            <person name="Goldberg J."/>
            <person name="Griggs A."/>
            <person name="Gujja S."/>
            <person name="Heilman E."/>
            <person name="Heiman D."/>
            <person name="Howarth C."/>
            <person name="Mehta T."/>
            <person name="Neiman D."/>
            <person name="Pearson M."/>
            <person name="Roberts A."/>
            <person name="Saif S."/>
            <person name="Shea T."/>
            <person name="Shenoy N."/>
            <person name="Sisk P."/>
            <person name="Stolte C."/>
            <person name="Sykes S."/>
            <person name="White J."/>
            <person name="Yandava C."/>
            <person name="Burger G."/>
            <person name="Gray M.W."/>
            <person name="Holland P.W.H."/>
            <person name="King N."/>
            <person name="Lang F.B.F."/>
            <person name="Roger A.J."/>
            <person name="Ruiz-Trillo I."/>
            <person name="Haas B."/>
            <person name="Nusbaum C."/>
            <person name="Birren B."/>
        </authorList>
    </citation>
    <scope>NUCLEOTIDE SEQUENCE [LARGE SCALE GENOMIC DNA]</scope>
    <source>
        <strain evidence="9 10">JP610</strain>
    </source>
</reference>
<evidence type="ECO:0000256" key="4">
    <source>
        <dbReference type="ARBA" id="ARBA00022741"/>
    </source>
</evidence>
<name>A0A0L0GEX6_9EUKA</name>
<dbReference type="Proteomes" id="UP000054560">
    <property type="component" value="Unassembled WGS sequence"/>
</dbReference>
<sequence>MEQLQHGNEGVAVLIHQDSFYKTLDKSIDVSTYNFDHPDAFDLDEMNWVLRELSEGRSVDLPKYNFKTHSRMEETERLNPAKIILLEGIMSFYTSALRETYDMKLFVDCDDDERLGRRVLRDIQHRGRDLDGVLRQYIQYVKPSFEDFILPTKKYADVIIPRGASNHVAIDLIVEHIKEQEQSQGQPKLANAATHVATPRQRPH</sequence>
<dbReference type="PANTHER" id="PTHR10285">
    <property type="entry name" value="URIDINE KINASE"/>
    <property type="match status" value="1"/>
</dbReference>
<feature type="region of interest" description="Disordered" evidence="7">
    <location>
        <begin position="181"/>
        <end position="204"/>
    </location>
</feature>
<dbReference type="EC" id="2.7.1.48" evidence="2"/>
<keyword evidence="6" id="KW-0067">ATP-binding</keyword>
<evidence type="ECO:0000256" key="1">
    <source>
        <dbReference type="ARBA" id="ARBA00004690"/>
    </source>
</evidence>
<organism evidence="9 10">
    <name type="scientific">Sphaeroforma arctica JP610</name>
    <dbReference type="NCBI Taxonomy" id="667725"/>
    <lineage>
        <taxon>Eukaryota</taxon>
        <taxon>Ichthyosporea</taxon>
        <taxon>Ichthyophonida</taxon>
        <taxon>Sphaeroforma</taxon>
    </lineage>
</organism>
<dbReference type="AlphaFoldDB" id="A0A0L0GEX6"/>
<proteinExistence type="predicted"/>
<dbReference type="STRING" id="667725.A0A0L0GEX6"/>
<keyword evidence="3" id="KW-0808">Transferase</keyword>
<evidence type="ECO:0000313" key="9">
    <source>
        <dbReference type="EMBL" id="KNC87421.1"/>
    </source>
</evidence>
<dbReference type="GeneID" id="25900962"/>
<dbReference type="InterPro" id="IPR000764">
    <property type="entry name" value="Uridine_kinase-like"/>
</dbReference>
<keyword evidence="10" id="KW-1185">Reference proteome</keyword>
<evidence type="ECO:0000259" key="8">
    <source>
        <dbReference type="Pfam" id="PF00485"/>
    </source>
</evidence>
<evidence type="ECO:0000256" key="5">
    <source>
        <dbReference type="ARBA" id="ARBA00022777"/>
    </source>
</evidence>
<evidence type="ECO:0000313" key="10">
    <source>
        <dbReference type="Proteomes" id="UP000054560"/>
    </source>
</evidence>
<accession>A0A0L0GEX6</accession>
<dbReference type="OrthoDB" id="10257085at2759"/>
<evidence type="ECO:0000256" key="3">
    <source>
        <dbReference type="ARBA" id="ARBA00022679"/>
    </source>
</evidence>
<dbReference type="InterPro" id="IPR027417">
    <property type="entry name" value="P-loop_NTPase"/>
</dbReference>